<keyword evidence="5" id="KW-0813">Transport</keyword>
<dbReference type="CDD" id="cd06261">
    <property type="entry name" value="TM_PBP2"/>
    <property type="match status" value="1"/>
</dbReference>
<dbReference type="PANTHER" id="PTHR42922">
    <property type="entry name" value="PHOSPHATE TRANSPORT SYSTEM PERMEASE PROTEIN PSTA"/>
    <property type="match status" value="1"/>
</dbReference>
<evidence type="ECO:0000259" key="7">
    <source>
        <dbReference type="PROSITE" id="PS50928"/>
    </source>
</evidence>
<dbReference type="EMBL" id="JBDFRB010000007">
    <property type="protein sequence ID" value="MEN2744898.1"/>
    <property type="molecule type" value="Genomic_DNA"/>
</dbReference>
<dbReference type="Gene3D" id="1.10.3720.10">
    <property type="entry name" value="MetI-like"/>
    <property type="match status" value="1"/>
</dbReference>
<sequence length="438" mass="46217">MSIVDKISVRSGAGDSQAEPRTFLPLLDREGPSTEPDRVRLGAARDRVFAVIGAAIGALAMGVLLTVGSGLIPPGWMLAVSFFWFVLLYAALLALREPFPAVWDGFASVLMWAAGAAVVGTLAIVVVFTFARGQEALTHLNFFTRDMTGAGPLSGLDEGGILHALVGTLQQITIALVITIPLGLTTAVFLNEVGGRFARIVRTVVEAMTALPSVVAGLFVYAAIVLAVTRQTNGFAASLAITVLMLPIMIRSADVVLRLVPGNLREAGLALGAGQWSVVLYVVLPTVRSGLATGVILATAHGIGETAPVLLTAGFTGVMNVNPFYGPQTPLPLAALDLVRSPVPEMVARGFATAAFLLFVVLVLFIVARLIGGQEAGKTTDAQLRRMAHQSRRDLPRIQENYARLSAERDRLHAAPDGDSDSVIDPRSATSVPFQEKP</sequence>
<dbReference type="RefSeq" id="WP_345885247.1">
    <property type="nucleotide sequence ID" value="NZ_JBDFRB010000007.1"/>
</dbReference>
<evidence type="ECO:0000256" key="6">
    <source>
        <dbReference type="SAM" id="MobiDB-lite"/>
    </source>
</evidence>
<dbReference type="PANTHER" id="PTHR42922:SF1">
    <property type="entry name" value="PHOSPHATE TRANSPORT SYSTEM PERMEASE PROTEIN PSTA"/>
    <property type="match status" value="1"/>
</dbReference>
<keyword evidence="4 5" id="KW-0472">Membrane</keyword>
<organism evidence="8 9">
    <name type="scientific">Sinomonas halotolerans</name>
    <dbReference type="NCBI Taxonomy" id="1644133"/>
    <lineage>
        <taxon>Bacteria</taxon>
        <taxon>Bacillati</taxon>
        <taxon>Actinomycetota</taxon>
        <taxon>Actinomycetes</taxon>
        <taxon>Micrococcales</taxon>
        <taxon>Micrococcaceae</taxon>
        <taxon>Sinomonas</taxon>
    </lineage>
</organism>
<feature type="transmembrane region" description="Helical" evidence="5">
    <location>
        <begin position="346"/>
        <end position="368"/>
    </location>
</feature>
<evidence type="ECO:0000256" key="3">
    <source>
        <dbReference type="ARBA" id="ARBA00022989"/>
    </source>
</evidence>
<feature type="transmembrane region" description="Helical" evidence="5">
    <location>
        <begin position="210"/>
        <end position="229"/>
    </location>
</feature>
<name>A0ABU9X477_9MICC</name>
<evidence type="ECO:0000256" key="1">
    <source>
        <dbReference type="ARBA" id="ARBA00004141"/>
    </source>
</evidence>
<evidence type="ECO:0000313" key="9">
    <source>
        <dbReference type="Proteomes" id="UP001422074"/>
    </source>
</evidence>
<dbReference type="Pfam" id="PF00528">
    <property type="entry name" value="BPD_transp_1"/>
    <property type="match status" value="1"/>
</dbReference>
<accession>A0ABU9X477</accession>
<feature type="region of interest" description="Disordered" evidence="6">
    <location>
        <begin position="410"/>
        <end position="438"/>
    </location>
</feature>
<comment type="caution">
    <text evidence="8">The sequence shown here is derived from an EMBL/GenBank/DDBJ whole genome shotgun (WGS) entry which is preliminary data.</text>
</comment>
<evidence type="ECO:0000313" key="8">
    <source>
        <dbReference type="EMBL" id="MEN2744898.1"/>
    </source>
</evidence>
<reference evidence="8 9" key="1">
    <citation type="submission" date="2024-05" db="EMBL/GenBank/DDBJ databases">
        <title>Sinomonas sp. nov., isolated from a waste landfill.</title>
        <authorList>
            <person name="Zhao Y."/>
        </authorList>
    </citation>
    <scope>NUCLEOTIDE SEQUENCE [LARGE SCALE GENOMIC DNA]</scope>
    <source>
        <strain evidence="8 9">CCTCC AB2014300</strain>
    </source>
</reference>
<keyword evidence="2 5" id="KW-0812">Transmembrane</keyword>
<dbReference type="InterPro" id="IPR035906">
    <property type="entry name" value="MetI-like_sf"/>
</dbReference>
<dbReference type="InterPro" id="IPR000515">
    <property type="entry name" value="MetI-like"/>
</dbReference>
<feature type="transmembrane region" description="Helical" evidence="5">
    <location>
        <begin position="75"/>
        <end position="95"/>
    </location>
</feature>
<evidence type="ECO:0000256" key="4">
    <source>
        <dbReference type="ARBA" id="ARBA00023136"/>
    </source>
</evidence>
<feature type="domain" description="ABC transmembrane type-1" evidence="7">
    <location>
        <begin position="165"/>
        <end position="368"/>
    </location>
</feature>
<dbReference type="InterPro" id="IPR051408">
    <property type="entry name" value="Phosphate_transprt_permease"/>
</dbReference>
<comment type="subcellular location">
    <subcellularLocation>
        <location evidence="5">Cell membrane</location>
        <topology evidence="5">Multi-pass membrane protein</topology>
    </subcellularLocation>
    <subcellularLocation>
        <location evidence="1">Membrane</location>
        <topology evidence="1">Multi-pass membrane protein</topology>
    </subcellularLocation>
</comment>
<feature type="compositionally biased region" description="Polar residues" evidence="6">
    <location>
        <begin position="428"/>
        <end position="438"/>
    </location>
</feature>
<feature type="transmembrane region" description="Helical" evidence="5">
    <location>
        <begin position="107"/>
        <end position="131"/>
    </location>
</feature>
<feature type="transmembrane region" description="Helical" evidence="5">
    <location>
        <begin position="48"/>
        <end position="69"/>
    </location>
</feature>
<evidence type="ECO:0000256" key="2">
    <source>
        <dbReference type="ARBA" id="ARBA00022692"/>
    </source>
</evidence>
<dbReference type="PROSITE" id="PS50928">
    <property type="entry name" value="ABC_TM1"/>
    <property type="match status" value="1"/>
</dbReference>
<gene>
    <name evidence="8" type="ORF">ABCQ75_10150</name>
</gene>
<protein>
    <submittedName>
        <fullName evidence="8">ABC transporter permease subunit</fullName>
    </submittedName>
</protein>
<proteinExistence type="inferred from homology"/>
<evidence type="ECO:0000256" key="5">
    <source>
        <dbReference type="RuleBase" id="RU363032"/>
    </source>
</evidence>
<feature type="transmembrane region" description="Helical" evidence="5">
    <location>
        <begin position="172"/>
        <end position="190"/>
    </location>
</feature>
<keyword evidence="3 5" id="KW-1133">Transmembrane helix</keyword>
<comment type="similarity">
    <text evidence="5">Belongs to the binding-protein-dependent transport system permease family.</text>
</comment>
<feature type="transmembrane region" description="Helical" evidence="5">
    <location>
        <begin position="235"/>
        <end position="257"/>
    </location>
</feature>
<keyword evidence="9" id="KW-1185">Reference proteome</keyword>
<dbReference type="Proteomes" id="UP001422074">
    <property type="component" value="Unassembled WGS sequence"/>
</dbReference>
<dbReference type="SUPFAM" id="SSF161098">
    <property type="entry name" value="MetI-like"/>
    <property type="match status" value="1"/>
</dbReference>